<dbReference type="InterPro" id="IPR014349">
    <property type="entry name" value="Rieske_Fe-S_prot"/>
</dbReference>
<keyword evidence="13" id="KW-1185">Reference proteome</keyword>
<dbReference type="GO" id="GO:0046872">
    <property type="term" value="F:metal ion binding"/>
    <property type="evidence" value="ECO:0007669"/>
    <property type="project" value="UniProtKB-KW"/>
</dbReference>
<evidence type="ECO:0000256" key="1">
    <source>
        <dbReference type="ARBA" id="ARBA00002494"/>
    </source>
</evidence>
<dbReference type="PANTHER" id="PTHR10134">
    <property type="entry name" value="CYTOCHROME B-C1 COMPLEX SUBUNIT RIESKE, MITOCHONDRIAL"/>
    <property type="match status" value="1"/>
</dbReference>
<name>A0A919TL05_9ACTN</name>
<evidence type="ECO:0000256" key="9">
    <source>
        <dbReference type="ARBA" id="ARBA00034078"/>
    </source>
</evidence>
<protein>
    <recommendedName>
        <fullName evidence="2">Cytochrome bc1 complex Rieske iron-sulfur subunit</fullName>
    </recommendedName>
    <alternativeName>
        <fullName evidence="8">Cytochrome bc1 reductase complex subunit QcrA</fullName>
    </alternativeName>
</protein>
<organism evidence="12 13">
    <name type="scientific">Actinoplanes siamensis</name>
    <dbReference type="NCBI Taxonomy" id="1223317"/>
    <lineage>
        <taxon>Bacteria</taxon>
        <taxon>Bacillati</taxon>
        <taxon>Actinomycetota</taxon>
        <taxon>Actinomycetes</taxon>
        <taxon>Micromonosporales</taxon>
        <taxon>Micromonosporaceae</taxon>
        <taxon>Actinoplanes</taxon>
    </lineage>
</organism>
<keyword evidence="4" id="KW-0479">Metal-binding</keyword>
<comment type="cofactor">
    <cofactor evidence="9">
        <name>[2Fe-2S] cluster</name>
        <dbReference type="ChEBI" id="CHEBI:190135"/>
    </cofactor>
</comment>
<evidence type="ECO:0000259" key="11">
    <source>
        <dbReference type="PROSITE" id="PS51296"/>
    </source>
</evidence>
<comment type="caution">
    <text evidence="12">The sequence shown here is derived from an EMBL/GenBank/DDBJ whole genome shotgun (WGS) entry which is preliminary data.</text>
</comment>
<proteinExistence type="predicted"/>
<dbReference type="Pfam" id="PF00355">
    <property type="entry name" value="Rieske"/>
    <property type="match status" value="1"/>
</dbReference>
<evidence type="ECO:0000256" key="5">
    <source>
        <dbReference type="ARBA" id="ARBA00023004"/>
    </source>
</evidence>
<dbReference type="FunFam" id="2.102.10.10:FF:000016">
    <property type="entry name" value="Nitrite reductase/ring-hydroxylating ferredoxin subunit"/>
    <property type="match status" value="1"/>
</dbReference>
<dbReference type="GO" id="GO:0051537">
    <property type="term" value="F:2 iron, 2 sulfur cluster binding"/>
    <property type="evidence" value="ECO:0007669"/>
    <property type="project" value="UniProtKB-KW"/>
</dbReference>
<evidence type="ECO:0000256" key="6">
    <source>
        <dbReference type="ARBA" id="ARBA00023014"/>
    </source>
</evidence>
<reference evidence="12" key="1">
    <citation type="submission" date="2021-01" db="EMBL/GenBank/DDBJ databases">
        <title>Whole genome shotgun sequence of Actinoplanes siamensis NBRC 109076.</title>
        <authorList>
            <person name="Komaki H."/>
            <person name="Tamura T."/>
        </authorList>
    </citation>
    <scope>NUCLEOTIDE SEQUENCE</scope>
    <source>
        <strain evidence="12">NBRC 109076</strain>
    </source>
</reference>
<dbReference type="AlphaFoldDB" id="A0A919TL05"/>
<dbReference type="RefSeq" id="WP_203680792.1">
    <property type="nucleotide sequence ID" value="NZ_BOMW01000031.1"/>
</dbReference>
<evidence type="ECO:0000313" key="12">
    <source>
        <dbReference type="EMBL" id="GIF05843.1"/>
    </source>
</evidence>
<evidence type="ECO:0000256" key="10">
    <source>
        <dbReference type="SAM" id="MobiDB-lite"/>
    </source>
</evidence>
<keyword evidence="3" id="KW-0001">2Fe-2S</keyword>
<comment type="function">
    <text evidence="1">Iron-sulfur subunit of the cytochrome bc1 complex, an essential component of the respiratory electron transport chain required for ATP synthesis. The bc1 complex catalyzes the oxidation of menaquinol and the reduction of cytochrome c in the respiratory chain. The bc1 complex operates through a Q-cycle mechanism that couples electron transfer to generation of the proton gradient that drives ATP synthesis.</text>
</comment>
<gene>
    <name evidence="12" type="ORF">Asi03nite_33810</name>
</gene>
<evidence type="ECO:0000256" key="8">
    <source>
        <dbReference type="ARBA" id="ARBA00029586"/>
    </source>
</evidence>
<feature type="domain" description="Rieske" evidence="11">
    <location>
        <begin position="90"/>
        <end position="180"/>
    </location>
</feature>
<evidence type="ECO:0000256" key="3">
    <source>
        <dbReference type="ARBA" id="ARBA00022714"/>
    </source>
</evidence>
<feature type="compositionally biased region" description="Gly residues" evidence="10">
    <location>
        <begin position="70"/>
        <end position="86"/>
    </location>
</feature>
<sequence>MTDVQTRCDVDTRVEQEAGTSSTRRCVLLGAGGLGAAAVLAACGTSTSGANPNGSDFNANPAPAGSKGAAAGGSTGGGTGGDSGGGAAGSSLALVADVPAGGGIIQGDYVITQPTQGTFKAFTKICTHQGCEVNEVKNGTINCPCHGAKFSIEDGSVKGGPAPKPLAETKVKVDGDKIVAA</sequence>
<keyword evidence="7" id="KW-1015">Disulfide bond</keyword>
<feature type="region of interest" description="Disordered" evidence="10">
    <location>
        <begin position="54"/>
        <end position="86"/>
    </location>
</feature>
<dbReference type="GO" id="GO:0016020">
    <property type="term" value="C:membrane"/>
    <property type="evidence" value="ECO:0007669"/>
    <property type="project" value="InterPro"/>
</dbReference>
<dbReference type="InterPro" id="IPR005805">
    <property type="entry name" value="Rieske_Fe-S_prot_C"/>
</dbReference>
<evidence type="ECO:0000313" key="13">
    <source>
        <dbReference type="Proteomes" id="UP000629619"/>
    </source>
</evidence>
<evidence type="ECO:0000256" key="2">
    <source>
        <dbReference type="ARBA" id="ARBA00015816"/>
    </source>
</evidence>
<dbReference type="PRINTS" id="PR00162">
    <property type="entry name" value="RIESKE"/>
</dbReference>
<dbReference type="GO" id="GO:0004497">
    <property type="term" value="F:monooxygenase activity"/>
    <property type="evidence" value="ECO:0007669"/>
    <property type="project" value="UniProtKB-ARBA"/>
</dbReference>
<evidence type="ECO:0000256" key="4">
    <source>
        <dbReference type="ARBA" id="ARBA00022723"/>
    </source>
</evidence>
<keyword evidence="6" id="KW-0411">Iron-sulfur</keyword>
<dbReference type="PROSITE" id="PS51318">
    <property type="entry name" value="TAT"/>
    <property type="match status" value="1"/>
</dbReference>
<feature type="compositionally biased region" description="Low complexity" evidence="10">
    <location>
        <begin position="58"/>
        <end position="69"/>
    </location>
</feature>
<dbReference type="InterPro" id="IPR006311">
    <property type="entry name" value="TAT_signal"/>
</dbReference>
<keyword evidence="5" id="KW-0408">Iron</keyword>
<dbReference type="Gene3D" id="2.102.10.10">
    <property type="entry name" value="Rieske [2Fe-2S] iron-sulphur domain"/>
    <property type="match status" value="1"/>
</dbReference>
<dbReference type="EMBL" id="BOMW01000031">
    <property type="protein sequence ID" value="GIF05843.1"/>
    <property type="molecule type" value="Genomic_DNA"/>
</dbReference>
<dbReference type="InterPro" id="IPR036922">
    <property type="entry name" value="Rieske_2Fe-2S_sf"/>
</dbReference>
<dbReference type="InterPro" id="IPR017941">
    <property type="entry name" value="Rieske_2Fe-2S"/>
</dbReference>
<dbReference type="CDD" id="cd03467">
    <property type="entry name" value="Rieske"/>
    <property type="match status" value="1"/>
</dbReference>
<dbReference type="GO" id="GO:0016705">
    <property type="term" value="F:oxidoreductase activity, acting on paired donors, with incorporation or reduction of molecular oxygen"/>
    <property type="evidence" value="ECO:0007669"/>
    <property type="project" value="UniProtKB-ARBA"/>
</dbReference>
<dbReference type="SUPFAM" id="SSF50022">
    <property type="entry name" value="ISP domain"/>
    <property type="match status" value="1"/>
</dbReference>
<evidence type="ECO:0000256" key="7">
    <source>
        <dbReference type="ARBA" id="ARBA00023157"/>
    </source>
</evidence>
<accession>A0A919TL05</accession>
<dbReference type="PROSITE" id="PS51296">
    <property type="entry name" value="RIESKE"/>
    <property type="match status" value="1"/>
</dbReference>
<dbReference type="Proteomes" id="UP000629619">
    <property type="component" value="Unassembled WGS sequence"/>
</dbReference>